<dbReference type="GO" id="GO:0006396">
    <property type="term" value="P:RNA processing"/>
    <property type="evidence" value="ECO:0007669"/>
    <property type="project" value="InterPro"/>
</dbReference>
<comment type="caution">
    <text evidence="5">The sequence shown here is derived from an EMBL/GenBank/DDBJ whole genome shotgun (WGS) entry which is preliminary data.</text>
</comment>
<dbReference type="Gene3D" id="3.30.1330.30">
    <property type="match status" value="1"/>
</dbReference>
<dbReference type="SUPFAM" id="SSF75217">
    <property type="entry name" value="alpha/beta knot"/>
    <property type="match status" value="1"/>
</dbReference>
<dbReference type="InterPro" id="IPR029064">
    <property type="entry name" value="Ribosomal_eL30-like_sf"/>
</dbReference>
<proteinExistence type="inferred from homology"/>
<dbReference type="PANTHER" id="PTHR46429:SF1">
    <property type="entry name" value="23S RRNA (GUANOSINE-2'-O-)-METHYLTRANSFERASE RLMB"/>
    <property type="match status" value="1"/>
</dbReference>
<dbReference type="Pfam" id="PF00588">
    <property type="entry name" value="SpoU_methylase"/>
    <property type="match status" value="1"/>
</dbReference>
<dbReference type="NCBIfam" id="TIGR00186">
    <property type="entry name" value="rRNA_methyl_3"/>
    <property type="match status" value="1"/>
</dbReference>
<dbReference type="PANTHER" id="PTHR46429">
    <property type="entry name" value="23S RRNA (GUANOSINE-2'-O-)-METHYLTRANSFERASE RLMB"/>
    <property type="match status" value="1"/>
</dbReference>
<dbReference type="SMART" id="SM00967">
    <property type="entry name" value="SpoU_sub_bind"/>
    <property type="match status" value="1"/>
</dbReference>
<accession>A0A7C4RQX1</accession>
<evidence type="ECO:0000256" key="3">
    <source>
        <dbReference type="ARBA" id="ARBA00022679"/>
    </source>
</evidence>
<organism evidence="5">
    <name type="scientific">Desulfatirhabdium butyrativorans</name>
    <dbReference type="NCBI Taxonomy" id="340467"/>
    <lineage>
        <taxon>Bacteria</taxon>
        <taxon>Pseudomonadati</taxon>
        <taxon>Thermodesulfobacteriota</taxon>
        <taxon>Desulfobacteria</taxon>
        <taxon>Desulfobacterales</taxon>
        <taxon>Desulfatirhabdiaceae</taxon>
        <taxon>Desulfatirhabdium</taxon>
    </lineage>
</organism>
<dbReference type="GO" id="GO:0032259">
    <property type="term" value="P:methylation"/>
    <property type="evidence" value="ECO:0007669"/>
    <property type="project" value="UniProtKB-KW"/>
</dbReference>
<sequence>MRSEIIYGIHPVHEALRAGRRRIDRIYVGTDKPSERICTVLRMAEEKTVPISEVKPGFLRELCGTGVHQGLAAAVGAYPMIDIEDALSEISSRHPPAFFLVLDGITDPQNLGALLRTALCAGVHAVILPKDRSVQPNPTVCKASAGAMEHLRIARVTNVASCLRMLKQRRIWIVGLDPGGGTWMYDIDWSLPVAVVIGAESRGIRPLVKAQCDWLAAIPQASGFNSLNASVAGALVMYEVLRVRKCGCPPEPGA</sequence>
<dbReference type="InterPro" id="IPR001537">
    <property type="entry name" value="SpoU_MeTrfase"/>
</dbReference>
<dbReference type="InterPro" id="IPR004441">
    <property type="entry name" value="rRNA_MeTrfase_TrmH"/>
</dbReference>
<reference evidence="5" key="1">
    <citation type="journal article" date="2020" name="mSystems">
        <title>Genome- and Community-Level Interaction Insights into Carbon Utilization and Element Cycling Functions of Hydrothermarchaeota in Hydrothermal Sediment.</title>
        <authorList>
            <person name="Zhou Z."/>
            <person name="Liu Y."/>
            <person name="Xu W."/>
            <person name="Pan J."/>
            <person name="Luo Z.H."/>
            <person name="Li M."/>
        </authorList>
    </citation>
    <scope>NUCLEOTIDE SEQUENCE [LARGE SCALE GENOMIC DNA]</scope>
    <source>
        <strain evidence="5">SpSt-477</strain>
    </source>
</reference>
<keyword evidence="2 5" id="KW-0489">Methyltransferase</keyword>
<dbReference type="FunFam" id="3.40.1280.10:FF:000008">
    <property type="entry name" value="Group 3 RNA methyltransferase TrmH"/>
    <property type="match status" value="1"/>
</dbReference>
<dbReference type="Pfam" id="PF08032">
    <property type="entry name" value="SpoU_sub_bind"/>
    <property type="match status" value="1"/>
</dbReference>
<dbReference type="GO" id="GO:0008173">
    <property type="term" value="F:RNA methyltransferase activity"/>
    <property type="evidence" value="ECO:0007669"/>
    <property type="project" value="InterPro"/>
</dbReference>
<dbReference type="AlphaFoldDB" id="A0A7C4RQX1"/>
<dbReference type="Gene3D" id="3.40.1280.10">
    <property type="match status" value="1"/>
</dbReference>
<dbReference type="CDD" id="cd18103">
    <property type="entry name" value="SpoU-like_RlmB"/>
    <property type="match status" value="1"/>
</dbReference>
<evidence type="ECO:0000256" key="2">
    <source>
        <dbReference type="ARBA" id="ARBA00022603"/>
    </source>
</evidence>
<dbReference type="GO" id="GO:0003723">
    <property type="term" value="F:RNA binding"/>
    <property type="evidence" value="ECO:0007669"/>
    <property type="project" value="InterPro"/>
</dbReference>
<feature type="domain" description="RNA 2-O ribose methyltransferase substrate binding" evidence="4">
    <location>
        <begin position="5"/>
        <end position="81"/>
    </location>
</feature>
<dbReference type="GO" id="GO:0005829">
    <property type="term" value="C:cytosol"/>
    <property type="evidence" value="ECO:0007669"/>
    <property type="project" value="TreeGrafter"/>
</dbReference>
<protein>
    <submittedName>
        <fullName evidence="5">23S rRNA (Guanosine(2251)-2'-O)-methyltransferase RlmB</fullName>
    </submittedName>
</protein>
<dbReference type="InterPro" id="IPR013123">
    <property type="entry name" value="SpoU_subst-bd"/>
</dbReference>
<evidence type="ECO:0000313" key="5">
    <source>
        <dbReference type="EMBL" id="HGU31834.1"/>
    </source>
</evidence>
<evidence type="ECO:0000256" key="1">
    <source>
        <dbReference type="ARBA" id="ARBA00007228"/>
    </source>
</evidence>
<dbReference type="InterPro" id="IPR029028">
    <property type="entry name" value="Alpha/beta_knot_MTases"/>
</dbReference>
<keyword evidence="3 5" id="KW-0808">Transferase</keyword>
<dbReference type="InterPro" id="IPR029026">
    <property type="entry name" value="tRNA_m1G_MTases_N"/>
</dbReference>
<evidence type="ECO:0000259" key="4">
    <source>
        <dbReference type="SMART" id="SM00967"/>
    </source>
</evidence>
<name>A0A7C4RQX1_9BACT</name>
<dbReference type="EMBL" id="DSUH01000068">
    <property type="protein sequence ID" value="HGU31834.1"/>
    <property type="molecule type" value="Genomic_DNA"/>
</dbReference>
<gene>
    <name evidence="5" type="primary">rlmB</name>
    <name evidence="5" type="ORF">ENS29_03140</name>
</gene>
<comment type="similarity">
    <text evidence="1">Belongs to the class IV-like SAM-binding methyltransferase superfamily. RNA methyltransferase TrmH family.</text>
</comment>
<dbReference type="SUPFAM" id="SSF55315">
    <property type="entry name" value="L30e-like"/>
    <property type="match status" value="1"/>
</dbReference>